<keyword evidence="3" id="KW-1185">Reference proteome</keyword>
<sequence>MKPRIHAQNSVKRYGGIVEDYIKIHDWFDSTKAAWADTRHRAILHNTFGIYIAEQVFGHVIINSDGKKVDVRNIAEDHVMEDCGFIPTLDQWLDGIPVEDWMRGHGMKKRLQVMGVEYGD</sequence>
<protein>
    <recommendedName>
        <fullName evidence="1">DUF6915 domain-containing protein</fullName>
    </recommendedName>
</protein>
<dbReference type="Proteomes" id="UP000202958">
    <property type="component" value="Segment"/>
</dbReference>
<dbReference type="InterPro" id="IPR054061">
    <property type="entry name" value="DUF6915"/>
</dbReference>
<dbReference type="GeneID" id="26639126"/>
<dbReference type="OrthoDB" id="14033at10239"/>
<dbReference type="KEGG" id="vg:26639126"/>
<name>A0A0F6YR75_9CAUD</name>
<evidence type="ECO:0000259" key="1">
    <source>
        <dbReference type="Pfam" id="PF21866"/>
    </source>
</evidence>
<reference evidence="2 3" key="1">
    <citation type="submission" date="2015-04" db="EMBL/GenBank/DDBJ databases">
        <authorList>
            <person name="Hodson T.S."/>
            <person name="Hyde J.R."/>
            <person name="Schouten J.T."/>
            <person name="Crockett J.T."/>
            <person name="Smith T.A."/>
            <person name="Merrill B.D."/>
            <person name="Crook M.B."/>
            <person name="Griffitts J.S."/>
            <person name="Burnett S.H."/>
            <person name="Grose J.H."/>
            <person name="Breakwell D.P."/>
        </authorList>
    </citation>
    <scope>NUCLEOTIDE SEQUENCE [LARGE SCALE GENOMIC DNA]</scope>
</reference>
<dbReference type="RefSeq" id="YP_009212631.1">
    <property type="nucleotide sequence ID" value="NC_028945.1"/>
</dbReference>
<accession>A0A0F6YR75</accession>
<dbReference type="Pfam" id="PF21866">
    <property type="entry name" value="DUF6915"/>
    <property type="match status" value="1"/>
</dbReference>
<dbReference type="EMBL" id="KR052482">
    <property type="protein sequence ID" value="AKF13654.1"/>
    <property type="molecule type" value="Genomic_DNA"/>
</dbReference>
<evidence type="ECO:0000313" key="3">
    <source>
        <dbReference type="Proteomes" id="UP000202958"/>
    </source>
</evidence>
<organism evidence="2 3">
    <name type="scientific">Sinorhizobium phage phiN3</name>
    <dbReference type="NCBI Taxonomy" id="1647405"/>
    <lineage>
        <taxon>Viruses</taxon>
        <taxon>Duplodnaviria</taxon>
        <taxon>Heunggongvirae</taxon>
        <taxon>Uroviricota</taxon>
        <taxon>Caudoviricetes</taxon>
        <taxon>Emdodecavirus</taxon>
        <taxon>Emdodecavirus N3</taxon>
    </lineage>
</organism>
<feature type="domain" description="DUF6915" evidence="1">
    <location>
        <begin position="1"/>
        <end position="102"/>
    </location>
</feature>
<evidence type="ECO:0000313" key="2">
    <source>
        <dbReference type="EMBL" id="AKF13654.1"/>
    </source>
</evidence>
<gene>
    <name evidence="2" type="ORF">PHIN3_391</name>
</gene>
<proteinExistence type="predicted"/>